<proteinExistence type="inferred from homology"/>
<evidence type="ECO:0000313" key="3">
    <source>
        <dbReference type="EMBL" id="CAG9126925.1"/>
    </source>
</evidence>
<evidence type="ECO:0000313" key="4">
    <source>
        <dbReference type="Proteomes" id="UP000653454"/>
    </source>
</evidence>
<dbReference type="SUPFAM" id="SSF51735">
    <property type="entry name" value="NAD(P)-binding Rossmann-fold domains"/>
    <property type="match status" value="1"/>
</dbReference>
<dbReference type="InterPro" id="IPR036291">
    <property type="entry name" value="NAD(P)-bd_dom_sf"/>
</dbReference>
<dbReference type="EMBL" id="CAJHNJ030000033">
    <property type="protein sequence ID" value="CAG9126925.1"/>
    <property type="molecule type" value="Genomic_DNA"/>
</dbReference>
<comment type="caution">
    <text evidence="3">The sequence shown here is derived from an EMBL/GenBank/DDBJ whole genome shotgun (WGS) entry which is preliminary data.</text>
</comment>
<dbReference type="Pfam" id="PF00106">
    <property type="entry name" value="adh_short"/>
    <property type="match status" value="1"/>
</dbReference>
<dbReference type="Proteomes" id="UP000653454">
    <property type="component" value="Unassembled WGS sequence"/>
</dbReference>
<accession>A0A8S4FJC2</accession>
<protein>
    <submittedName>
        <fullName evidence="3">(diamondback moth) hypothetical protein</fullName>
    </submittedName>
</protein>
<keyword evidence="4" id="KW-1185">Reference proteome</keyword>
<dbReference type="GO" id="GO:0016491">
    <property type="term" value="F:oxidoreductase activity"/>
    <property type="evidence" value="ECO:0007669"/>
    <property type="project" value="UniProtKB-KW"/>
</dbReference>
<evidence type="ECO:0000256" key="1">
    <source>
        <dbReference type="ARBA" id="ARBA00023002"/>
    </source>
</evidence>
<dbReference type="Gene3D" id="3.40.50.720">
    <property type="entry name" value="NAD(P)-binding Rossmann-like Domain"/>
    <property type="match status" value="1"/>
</dbReference>
<gene>
    <name evidence="3" type="ORF">PLXY2_LOCUS8812</name>
</gene>
<dbReference type="PANTHER" id="PTHR43157:SF31">
    <property type="entry name" value="PHOSPHATIDYLINOSITOL-GLYCAN BIOSYNTHESIS CLASS F PROTEIN"/>
    <property type="match status" value="1"/>
</dbReference>
<dbReference type="PRINTS" id="PR00080">
    <property type="entry name" value="SDRFAMILY"/>
</dbReference>
<reference evidence="3" key="1">
    <citation type="submission" date="2020-11" db="EMBL/GenBank/DDBJ databases">
        <authorList>
            <person name="Whiteford S."/>
        </authorList>
    </citation>
    <scope>NUCLEOTIDE SEQUENCE</scope>
</reference>
<comment type="similarity">
    <text evidence="2">Belongs to the short-chain dehydrogenases/reductases (SDR) family.</text>
</comment>
<keyword evidence="1" id="KW-0560">Oxidoreductase</keyword>
<name>A0A8S4FJC2_PLUXY</name>
<dbReference type="PRINTS" id="PR00081">
    <property type="entry name" value="GDHRDH"/>
</dbReference>
<dbReference type="InterPro" id="IPR002347">
    <property type="entry name" value="SDR_fam"/>
</dbReference>
<dbReference type="AlphaFoldDB" id="A0A8S4FJC2"/>
<dbReference type="PANTHER" id="PTHR43157">
    <property type="entry name" value="PHOSPHATIDYLINOSITOL-GLYCAN BIOSYNTHESIS CLASS F PROTEIN-RELATED"/>
    <property type="match status" value="1"/>
</dbReference>
<organism evidence="3 4">
    <name type="scientific">Plutella xylostella</name>
    <name type="common">Diamondback moth</name>
    <name type="synonym">Plutella maculipennis</name>
    <dbReference type="NCBI Taxonomy" id="51655"/>
    <lineage>
        <taxon>Eukaryota</taxon>
        <taxon>Metazoa</taxon>
        <taxon>Ecdysozoa</taxon>
        <taxon>Arthropoda</taxon>
        <taxon>Hexapoda</taxon>
        <taxon>Insecta</taxon>
        <taxon>Pterygota</taxon>
        <taxon>Neoptera</taxon>
        <taxon>Endopterygota</taxon>
        <taxon>Lepidoptera</taxon>
        <taxon>Glossata</taxon>
        <taxon>Ditrysia</taxon>
        <taxon>Yponomeutoidea</taxon>
        <taxon>Plutellidae</taxon>
        <taxon>Plutella</taxon>
    </lineage>
</organism>
<evidence type="ECO:0000256" key="2">
    <source>
        <dbReference type="RuleBase" id="RU000363"/>
    </source>
</evidence>
<sequence>MGLEIAKDFARRGAKVIIVCPFDEEGRHAKNLIEKETENKNVVFMNLDLGSFKSVRKFAEIILLKEYRLDILVNNAGVGIPGDFFTDDGLNFIMQVNFFGHFLLTVLLLPLLMKSAHSRIVNTSSVLHRFGEMDLKRLNSSGYYYLIQLYCNSKFCMIPFARALKKRLQGSGVVVNCVDPGLVGTRIWSSGRVPLVGHILTIICNVMFKTPMEGAQTAIHVAVDENAVSVSGELFKDCKIIKATTSAYSDKVADELWEESIKLVKLSQEELSFCE</sequence>